<proteinExistence type="predicted"/>
<dbReference type="InterPro" id="IPR000772">
    <property type="entry name" value="Ricin_B_lectin"/>
</dbReference>
<dbReference type="SMART" id="SM00458">
    <property type="entry name" value="RICIN"/>
    <property type="match status" value="1"/>
</dbReference>
<name>A0ABP0RAN8_9DINO</name>
<dbReference type="Proteomes" id="UP001642484">
    <property type="component" value="Unassembled WGS sequence"/>
</dbReference>
<reference evidence="3 4" key="1">
    <citation type="submission" date="2024-02" db="EMBL/GenBank/DDBJ databases">
        <authorList>
            <person name="Chen Y."/>
            <person name="Shah S."/>
            <person name="Dougan E. K."/>
            <person name="Thang M."/>
            <person name="Chan C."/>
        </authorList>
    </citation>
    <scope>NUCLEOTIDE SEQUENCE [LARGE SCALE GENOMIC DNA]</scope>
</reference>
<dbReference type="EMBL" id="CAXAMN010025761">
    <property type="protein sequence ID" value="CAK9097666.1"/>
    <property type="molecule type" value="Genomic_DNA"/>
</dbReference>
<gene>
    <name evidence="3" type="ORF">CCMP2556_LOCUS46330</name>
</gene>
<feature type="compositionally biased region" description="Acidic residues" evidence="1">
    <location>
        <begin position="117"/>
        <end position="130"/>
    </location>
</feature>
<accession>A0ABP0RAN8</accession>
<dbReference type="Pfam" id="PF00652">
    <property type="entry name" value="Ricin_B_lectin"/>
    <property type="match status" value="1"/>
</dbReference>
<dbReference type="SUPFAM" id="SSF50370">
    <property type="entry name" value="Ricin B-like lectins"/>
    <property type="match status" value="1"/>
</dbReference>
<dbReference type="Gene3D" id="2.80.10.50">
    <property type="match status" value="1"/>
</dbReference>
<feature type="compositionally biased region" description="Basic residues" evidence="1">
    <location>
        <begin position="19"/>
        <end position="35"/>
    </location>
</feature>
<sequence>MPGPPELPQRPASAPARQVKAHGRRYKVTRPKHSMLARFLGQTDPEGVAPDREASVSHQTSLESLASRNQSKVTIYTDHGSSDSEGEGPTAETSYVQYVSARSRADPSSRPDTALPEADEVVQEESESQDWELRGEGGLEESVSRWSFAKLERKPGGVSFTLLAVSIHDRPLSCELKFGDEIQRFEEVSAARWPQTLPARTFEVEDLRVPRTLKLSFWTSQDPSGSGFGGSGHPHCMASGHLELELSAAPKRSQVQVSLKVQDQNQLRRGLALLQLEVSPQKPQLVVYGHGDALCSRSLSLFRRFKRRMQHTQDEELEAMEGYEDRPLDEDVRCWSYLEHRFEALKLKRQQERQLISRAAALKACPSTDLETPRSLARVSSEQAMRLQRFLRPIVRGTHGSKVLAEHVEPSTFQAESFREFLESSLRAPRLPQDDWAALSALLCADGEVQMQDFLNFVEHGVEVVPVPRVIYPDEQRAREILREMFPNFLAKELQREMKEFPIHLAWSPTPNFCVSADRNRLANGVKVQLWECDNTWQSKGQNFVVDSQHRIRMHTNLDYCLVVDGDYLATGAKIQLWKCNEENPNQQWYSNLRSPISSLSKPSVCMAVDGNTAYNGAAVQLAPCQGPNALQEWTRLALGPGGRVFAVPNADGACEAPFSAVDASSEACVEAAEALRPDKGCYSRSWKSMISTEKRRSWPKGCYFYSACGGGCGLHFNPSGQGQHCPVEGDCISISVICQQTEGPVW</sequence>
<evidence type="ECO:0000313" key="4">
    <source>
        <dbReference type="Proteomes" id="UP001642484"/>
    </source>
</evidence>
<comment type="caution">
    <text evidence="3">The sequence shown here is derived from an EMBL/GenBank/DDBJ whole genome shotgun (WGS) entry which is preliminary data.</text>
</comment>
<evidence type="ECO:0000259" key="2">
    <source>
        <dbReference type="SMART" id="SM00458"/>
    </source>
</evidence>
<evidence type="ECO:0000313" key="3">
    <source>
        <dbReference type="EMBL" id="CAK9097666.1"/>
    </source>
</evidence>
<protein>
    <recommendedName>
        <fullName evidence="2">Ricin B lectin domain-containing protein</fullName>
    </recommendedName>
</protein>
<keyword evidence="4" id="KW-1185">Reference proteome</keyword>
<dbReference type="InterPro" id="IPR035992">
    <property type="entry name" value="Ricin_B-like_lectins"/>
</dbReference>
<evidence type="ECO:0000256" key="1">
    <source>
        <dbReference type="SAM" id="MobiDB-lite"/>
    </source>
</evidence>
<feature type="compositionally biased region" description="Polar residues" evidence="1">
    <location>
        <begin position="56"/>
        <end position="74"/>
    </location>
</feature>
<feature type="region of interest" description="Disordered" evidence="1">
    <location>
        <begin position="1"/>
        <end position="136"/>
    </location>
</feature>
<organism evidence="3 4">
    <name type="scientific">Durusdinium trenchii</name>
    <dbReference type="NCBI Taxonomy" id="1381693"/>
    <lineage>
        <taxon>Eukaryota</taxon>
        <taxon>Sar</taxon>
        <taxon>Alveolata</taxon>
        <taxon>Dinophyceae</taxon>
        <taxon>Suessiales</taxon>
        <taxon>Symbiodiniaceae</taxon>
        <taxon>Durusdinium</taxon>
    </lineage>
</organism>
<feature type="domain" description="Ricin B lectin" evidence="2">
    <location>
        <begin position="501"/>
        <end position="637"/>
    </location>
</feature>
<dbReference type="PROSITE" id="PS50231">
    <property type="entry name" value="RICIN_B_LECTIN"/>
    <property type="match status" value="1"/>
</dbReference>
<dbReference type="CDD" id="cd00161">
    <property type="entry name" value="beta-trefoil_Ricin-like"/>
    <property type="match status" value="1"/>
</dbReference>